<dbReference type="PANTHER" id="PTHR33908">
    <property type="entry name" value="MANNOSYLTRANSFERASE YKCB-RELATED"/>
    <property type="match status" value="1"/>
</dbReference>
<feature type="transmembrane region" description="Helical" evidence="9">
    <location>
        <begin position="247"/>
        <end position="267"/>
    </location>
</feature>
<feature type="transmembrane region" description="Helical" evidence="9">
    <location>
        <begin position="158"/>
        <end position="176"/>
    </location>
</feature>
<gene>
    <name evidence="10" type="ORF">SAMN04488544_0680</name>
</gene>
<keyword evidence="5 9" id="KW-0812">Transmembrane</keyword>
<dbReference type="STRING" id="546874.SAMN04488544_0680"/>
<dbReference type="GO" id="GO:0016763">
    <property type="term" value="F:pentosyltransferase activity"/>
    <property type="evidence" value="ECO:0007669"/>
    <property type="project" value="TreeGrafter"/>
</dbReference>
<organism evidence="10 11">
    <name type="scientific">Microlunatus sagamiharensis</name>
    <dbReference type="NCBI Taxonomy" id="546874"/>
    <lineage>
        <taxon>Bacteria</taxon>
        <taxon>Bacillati</taxon>
        <taxon>Actinomycetota</taxon>
        <taxon>Actinomycetes</taxon>
        <taxon>Propionibacteriales</taxon>
        <taxon>Propionibacteriaceae</taxon>
        <taxon>Microlunatus</taxon>
    </lineage>
</organism>
<evidence type="ECO:0000256" key="6">
    <source>
        <dbReference type="ARBA" id="ARBA00022989"/>
    </source>
</evidence>
<keyword evidence="2" id="KW-1003">Cell membrane</keyword>
<protein>
    <submittedName>
        <fullName evidence="10">4-amino-4-deoxy-L-arabinose transferase</fullName>
    </submittedName>
</protein>
<dbReference type="GO" id="GO:0005886">
    <property type="term" value="C:plasma membrane"/>
    <property type="evidence" value="ECO:0007669"/>
    <property type="project" value="UniProtKB-SubCell"/>
</dbReference>
<dbReference type="InterPro" id="IPR050297">
    <property type="entry name" value="LipidA_mod_glycosyltrf_83"/>
</dbReference>
<sequence>MTQTLDHQTLSFPGDLDRLPTAEEPAQAPGPPRPETRRARLLALLRDRRTSLAWFSPLLVLSAVVQLVNMTGSPQRIDDEGTYVAQAYAIQELGSLTHYTYWYDHPPLGWIQIAGWTTLTGGFERYTSAVMAGREFMVVCSLASAALLWMLGRRLGMSRPAVAAAVAIFGLSPLAVQFHRTVFLDNVATPWLLAAFVLVLAPRRQLAAFAGAAVCFAVAVLSKETYALFLPFLAWQTWRSAYRGTRRYTVSVAGAIVVLLGLTYVLLSVLKGELVPGAGRVSLLSGIGFQLAGRTASGSLFDAASQARVTTGQWLQLDPVIAVAAPLAALLALRSRRWWPVAGAFLFLFVFMLRPGYLPIPYVIGMLPFAALLVPAAVEIWWRRAGGATSVALRRLVRAVVVLLSLVAVSFAAPLWAVQLRGLLLADLDQPMVQAEAWVSANVDRSYRVVVDDSMWVDLVRDGRPRDNVVWYYKVDTDPAVQALAPNGWRDYDYVVSTNSMRTFPDGSPTVAQALDNATEVASFGTGDKAVQVYRINRSGADATREQAARDQAGRVEAGTELATNPDLDLRSPAVRDLFTGGRVDARILITLPQAAVTGPLTVDDVPPAPGEESLPDLPRRQVLISAVDGRPLASDASETARLQAFWAGQPEPFRPLSTTPTSQGLLVTYATDGPTGLLAPA</sequence>
<dbReference type="EMBL" id="LT629799">
    <property type="protein sequence ID" value="SDU83405.1"/>
    <property type="molecule type" value="Genomic_DNA"/>
</dbReference>
<feature type="transmembrane region" description="Helical" evidence="9">
    <location>
        <begin position="183"/>
        <end position="201"/>
    </location>
</feature>
<evidence type="ECO:0000313" key="10">
    <source>
        <dbReference type="EMBL" id="SDU83405.1"/>
    </source>
</evidence>
<evidence type="ECO:0000256" key="1">
    <source>
        <dbReference type="ARBA" id="ARBA00004651"/>
    </source>
</evidence>
<evidence type="ECO:0000256" key="8">
    <source>
        <dbReference type="SAM" id="MobiDB-lite"/>
    </source>
</evidence>
<dbReference type="OrthoDB" id="3207667at2"/>
<keyword evidence="11" id="KW-1185">Reference proteome</keyword>
<evidence type="ECO:0000256" key="7">
    <source>
        <dbReference type="ARBA" id="ARBA00023136"/>
    </source>
</evidence>
<name>A0A1H2LRN2_9ACTN</name>
<accession>A0A1H2LRN2</accession>
<comment type="subcellular location">
    <subcellularLocation>
        <location evidence="1">Cell membrane</location>
        <topology evidence="1">Multi-pass membrane protein</topology>
    </subcellularLocation>
</comment>
<feature type="transmembrane region" description="Helical" evidence="9">
    <location>
        <begin position="207"/>
        <end position="235"/>
    </location>
</feature>
<dbReference type="PANTHER" id="PTHR33908:SF11">
    <property type="entry name" value="MEMBRANE PROTEIN"/>
    <property type="match status" value="1"/>
</dbReference>
<dbReference type="AlphaFoldDB" id="A0A1H2LRN2"/>
<evidence type="ECO:0000256" key="5">
    <source>
        <dbReference type="ARBA" id="ARBA00022692"/>
    </source>
</evidence>
<keyword evidence="7 9" id="KW-0472">Membrane</keyword>
<feature type="transmembrane region" description="Helical" evidence="9">
    <location>
        <begin position="396"/>
        <end position="417"/>
    </location>
</feature>
<evidence type="ECO:0000256" key="9">
    <source>
        <dbReference type="SAM" id="Phobius"/>
    </source>
</evidence>
<feature type="compositionally biased region" description="Polar residues" evidence="8">
    <location>
        <begin position="1"/>
        <end position="11"/>
    </location>
</feature>
<feature type="transmembrane region" description="Helical" evidence="9">
    <location>
        <begin position="338"/>
        <end position="357"/>
    </location>
</feature>
<feature type="transmembrane region" description="Helical" evidence="9">
    <location>
        <begin position="363"/>
        <end position="384"/>
    </location>
</feature>
<dbReference type="RefSeq" id="WP_091073246.1">
    <property type="nucleotide sequence ID" value="NZ_LT629799.1"/>
</dbReference>
<keyword evidence="6 9" id="KW-1133">Transmembrane helix</keyword>
<proteinExistence type="predicted"/>
<keyword evidence="4 10" id="KW-0808">Transferase</keyword>
<evidence type="ECO:0000256" key="3">
    <source>
        <dbReference type="ARBA" id="ARBA00022676"/>
    </source>
</evidence>
<dbReference type="GO" id="GO:0009103">
    <property type="term" value="P:lipopolysaccharide biosynthetic process"/>
    <property type="evidence" value="ECO:0007669"/>
    <property type="project" value="UniProtKB-ARBA"/>
</dbReference>
<keyword evidence="3" id="KW-0328">Glycosyltransferase</keyword>
<feature type="region of interest" description="Disordered" evidence="8">
    <location>
        <begin position="1"/>
        <end position="36"/>
    </location>
</feature>
<evidence type="ECO:0000256" key="4">
    <source>
        <dbReference type="ARBA" id="ARBA00022679"/>
    </source>
</evidence>
<feature type="transmembrane region" description="Helical" evidence="9">
    <location>
        <begin position="51"/>
        <end position="68"/>
    </location>
</feature>
<dbReference type="Proteomes" id="UP000198825">
    <property type="component" value="Chromosome I"/>
</dbReference>
<evidence type="ECO:0000256" key="2">
    <source>
        <dbReference type="ARBA" id="ARBA00022475"/>
    </source>
</evidence>
<evidence type="ECO:0000313" key="11">
    <source>
        <dbReference type="Proteomes" id="UP000198825"/>
    </source>
</evidence>
<feature type="transmembrane region" description="Helical" evidence="9">
    <location>
        <begin position="135"/>
        <end position="152"/>
    </location>
</feature>
<reference evidence="11" key="1">
    <citation type="submission" date="2016-10" db="EMBL/GenBank/DDBJ databases">
        <authorList>
            <person name="Varghese N."/>
            <person name="Submissions S."/>
        </authorList>
    </citation>
    <scope>NUCLEOTIDE SEQUENCE [LARGE SCALE GENOMIC DNA]</scope>
    <source>
        <strain evidence="11">DSM 21743</strain>
    </source>
</reference>